<dbReference type="PROSITE" id="PS51186">
    <property type="entry name" value="GNAT"/>
    <property type="match status" value="1"/>
</dbReference>
<evidence type="ECO:0000313" key="2">
    <source>
        <dbReference type="EMBL" id="KEQ29096.1"/>
    </source>
</evidence>
<proteinExistence type="predicted"/>
<dbReference type="OrthoDB" id="9811523at2"/>
<dbReference type="RefSeq" id="WP_037442684.1">
    <property type="nucleotide sequence ID" value="NZ_JNFF01000083.1"/>
</dbReference>
<dbReference type="Gene3D" id="3.40.630.30">
    <property type="match status" value="1"/>
</dbReference>
<dbReference type="SUPFAM" id="SSF55729">
    <property type="entry name" value="Acyl-CoA N-acyltransferases (Nat)"/>
    <property type="match status" value="1"/>
</dbReference>
<protein>
    <submittedName>
        <fullName evidence="2">GNAT family acetyltransferase</fullName>
    </submittedName>
</protein>
<comment type="caution">
    <text evidence="2">The sequence shown here is derived from an EMBL/GenBank/DDBJ whole genome shotgun (WGS) entry which is preliminary data.</text>
</comment>
<dbReference type="Pfam" id="PF13302">
    <property type="entry name" value="Acetyltransf_3"/>
    <property type="match status" value="1"/>
</dbReference>
<dbReference type="GO" id="GO:0016747">
    <property type="term" value="F:acyltransferase activity, transferring groups other than amino-acyl groups"/>
    <property type="evidence" value="ECO:0007669"/>
    <property type="project" value="InterPro"/>
</dbReference>
<keyword evidence="2" id="KW-0808">Transferase</keyword>
<dbReference type="AlphaFoldDB" id="A0A081PEH3"/>
<name>A0A081PEH3_9SPHI</name>
<dbReference type="InterPro" id="IPR051531">
    <property type="entry name" value="N-acetyltransferase"/>
</dbReference>
<evidence type="ECO:0000313" key="3">
    <source>
        <dbReference type="Proteomes" id="UP000028007"/>
    </source>
</evidence>
<gene>
    <name evidence="2" type="ORF">N180_09620</name>
</gene>
<dbReference type="EMBL" id="JNFF01000083">
    <property type="protein sequence ID" value="KEQ29096.1"/>
    <property type="molecule type" value="Genomic_DNA"/>
</dbReference>
<reference evidence="2 3" key="1">
    <citation type="journal article" date="1992" name="Int. J. Syst. Bacteriol.">
        <title>Sphingobacterium antarcticus sp. nov. a Psychrotrophic Bacterium from the Soils of Schirmacher Oasis, Antarctica.</title>
        <authorList>
            <person name="Shivaji S."/>
            <person name="Ray M.K."/>
            <person name="Rao N.S."/>
            <person name="Saiserr L."/>
            <person name="Jagannadham M.V."/>
            <person name="Kumar G.S."/>
            <person name="Reddy G."/>
            <person name="Bhargava P.M."/>
        </authorList>
    </citation>
    <scope>NUCLEOTIDE SEQUENCE [LARGE SCALE GENOMIC DNA]</scope>
    <source>
        <strain evidence="2 3">4BY</strain>
    </source>
</reference>
<dbReference type="PANTHER" id="PTHR43792">
    <property type="entry name" value="GNAT FAMILY, PUTATIVE (AFU_ORTHOLOGUE AFUA_3G00765)-RELATED-RELATED"/>
    <property type="match status" value="1"/>
</dbReference>
<dbReference type="InterPro" id="IPR016181">
    <property type="entry name" value="Acyl_CoA_acyltransferase"/>
</dbReference>
<sequence>MAELKFFTERLKLRLVKMADLEAVHVLHQMAETDQYNTLGIPRDLEETNIIVDGWIHDHLKKTIRNYTFAVELEKGGFIGLVSLKLSSEKFNSAEIWYKINVEHWNQGFATEAIRAVIRFGFDRLKLHRIEAGCAVENLASIRVLEKAGMTREGTKRQILPLKTGWMDSFEYAILDEEFIS</sequence>
<keyword evidence="3" id="KW-1185">Reference proteome</keyword>
<evidence type="ECO:0000259" key="1">
    <source>
        <dbReference type="PROSITE" id="PS51186"/>
    </source>
</evidence>
<dbReference type="Proteomes" id="UP000028007">
    <property type="component" value="Unassembled WGS sequence"/>
</dbReference>
<organism evidence="2 3">
    <name type="scientific">Pedobacter antarcticus 4BY</name>
    <dbReference type="NCBI Taxonomy" id="1358423"/>
    <lineage>
        <taxon>Bacteria</taxon>
        <taxon>Pseudomonadati</taxon>
        <taxon>Bacteroidota</taxon>
        <taxon>Sphingobacteriia</taxon>
        <taxon>Sphingobacteriales</taxon>
        <taxon>Sphingobacteriaceae</taxon>
        <taxon>Pedobacter</taxon>
    </lineage>
</organism>
<accession>A0A081PEH3</accession>
<dbReference type="InterPro" id="IPR000182">
    <property type="entry name" value="GNAT_dom"/>
</dbReference>
<feature type="domain" description="N-acetyltransferase" evidence="1">
    <location>
        <begin position="11"/>
        <end position="177"/>
    </location>
</feature>
<dbReference type="eggNOG" id="COG1670">
    <property type="taxonomic scope" value="Bacteria"/>
</dbReference>